<organism evidence="2">
    <name type="scientific">Arundo donax</name>
    <name type="common">Giant reed</name>
    <name type="synonym">Donax arundinaceus</name>
    <dbReference type="NCBI Taxonomy" id="35708"/>
    <lineage>
        <taxon>Eukaryota</taxon>
        <taxon>Viridiplantae</taxon>
        <taxon>Streptophyta</taxon>
        <taxon>Embryophyta</taxon>
        <taxon>Tracheophyta</taxon>
        <taxon>Spermatophyta</taxon>
        <taxon>Magnoliopsida</taxon>
        <taxon>Liliopsida</taxon>
        <taxon>Poales</taxon>
        <taxon>Poaceae</taxon>
        <taxon>PACMAD clade</taxon>
        <taxon>Arundinoideae</taxon>
        <taxon>Arundineae</taxon>
        <taxon>Arundo</taxon>
    </lineage>
</organism>
<reference evidence="2" key="1">
    <citation type="submission" date="2014-09" db="EMBL/GenBank/DDBJ databases">
        <authorList>
            <person name="Magalhaes I.L.F."/>
            <person name="Oliveira U."/>
            <person name="Santos F.R."/>
            <person name="Vidigal T.H.D.A."/>
            <person name="Brescovit A.D."/>
            <person name="Santos A.J."/>
        </authorList>
    </citation>
    <scope>NUCLEOTIDE SEQUENCE</scope>
    <source>
        <tissue evidence="2">Shoot tissue taken approximately 20 cm above the soil surface</tissue>
    </source>
</reference>
<sequence>MNCFMIHILSWCVHDNHVAIIMIMAVVRISGVLDCLMDLFLLLAVHLLVTMVAA</sequence>
<proteinExistence type="predicted"/>
<dbReference type="AlphaFoldDB" id="A0A0A9E3L1"/>
<name>A0A0A9E3L1_ARUDO</name>
<evidence type="ECO:0000256" key="1">
    <source>
        <dbReference type="SAM" id="Phobius"/>
    </source>
</evidence>
<protein>
    <submittedName>
        <fullName evidence="2">Uncharacterized protein</fullName>
    </submittedName>
</protein>
<feature type="transmembrane region" description="Helical" evidence="1">
    <location>
        <begin position="20"/>
        <end position="49"/>
    </location>
</feature>
<accession>A0A0A9E3L1</accession>
<keyword evidence="1" id="KW-0812">Transmembrane</keyword>
<dbReference type="EMBL" id="GBRH01203279">
    <property type="protein sequence ID" value="JAD94616.1"/>
    <property type="molecule type" value="Transcribed_RNA"/>
</dbReference>
<reference evidence="2" key="2">
    <citation type="journal article" date="2015" name="Data Brief">
        <title>Shoot transcriptome of the giant reed, Arundo donax.</title>
        <authorList>
            <person name="Barrero R.A."/>
            <person name="Guerrero F.D."/>
            <person name="Moolhuijzen P."/>
            <person name="Goolsby J.A."/>
            <person name="Tidwell J."/>
            <person name="Bellgard S.E."/>
            <person name="Bellgard M.I."/>
        </authorList>
    </citation>
    <scope>NUCLEOTIDE SEQUENCE</scope>
    <source>
        <tissue evidence="2">Shoot tissue taken approximately 20 cm above the soil surface</tissue>
    </source>
</reference>
<evidence type="ECO:0000313" key="2">
    <source>
        <dbReference type="EMBL" id="JAD94616.1"/>
    </source>
</evidence>
<keyword evidence="1" id="KW-1133">Transmembrane helix</keyword>
<keyword evidence="1" id="KW-0472">Membrane</keyword>